<evidence type="ECO:0000313" key="5">
    <source>
        <dbReference type="Proteomes" id="UP000317366"/>
    </source>
</evidence>
<dbReference type="SUPFAM" id="SSF160246">
    <property type="entry name" value="EspE N-terminal domain-like"/>
    <property type="match status" value="1"/>
</dbReference>
<dbReference type="PANTHER" id="PTHR36304:SF4">
    <property type="entry name" value="DUF4388 DOMAIN-CONTAINING PROTEIN"/>
    <property type="match status" value="1"/>
</dbReference>
<protein>
    <submittedName>
        <fullName evidence="3">DUF4388 domain-containing protein</fullName>
    </submittedName>
</protein>
<evidence type="ECO:0000313" key="4">
    <source>
        <dbReference type="EMBL" id="TMQ65553.1"/>
    </source>
</evidence>
<evidence type="ECO:0000313" key="3">
    <source>
        <dbReference type="EMBL" id="TMQ55910.1"/>
    </source>
</evidence>
<feature type="compositionally biased region" description="Basic and acidic residues" evidence="1">
    <location>
        <begin position="216"/>
        <end position="234"/>
    </location>
</feature>
<reference evidence="5 6" key="1">
    <citation type="journal article" date="2019" name="Nat. Microbiol.">
        <title>Mediterranean grassland soil C-N compound turnover is dependent on rainfall and depth, and is mediated by genomically divergent microorganisms.</title>
        <authorList>
            <person name="Diamond S."/>
            <person name="Andeer P.F."/>
            <person name="Li Z."/>
            <person name="Crits-Christoph A."/>
            <person name="Burstein D."/>
            <person name="Anantharaman K."/>
            <person name="Lane K.R."/>
            <person name="Thomas B.C."/>
            <person name="Pan C."/>
            <person name="Northen T.R."/>
            <person name="Banfield J.F."/>
        </authorList>
    </citation>
    <scope>NUCLEOTIDE SEQUENCE [LARGE SCALE GENOMIC DNA]</scope>
    <source>
        <strain evidence="3">WS_4</strain>
        <strain evidence="4">WS_7</strain>
    </source>
</reference>
<comment type="caution">
    <text evidence="3">The sequence shown here is derived from an EMBL/GenBank/DDBJ whole genome shotgun (WGS) entry which is preliminary data.</text>
</comment>
<feature type="region of interest" description="Disordered" evidence="1">
    <location>
        <begin position="155"/>
        <end position="180"/>
    </location>
</feature>
<feature type="domain" description="PatA-like N-terminal" evidence="2">
    <location>
        <begin position="5"/>
        <end position="156"/>
    </location>
</feature>
<dbReference type="Proteomes" id="UP000317366">
    <property type="component" value="Unassembled WGS sequence"/>
</dbReference>
<accession>A0A538SWY0</accession>
<dbReference type="EMBL" id="VBOU01000011">
    <property type="protein sequence ID" value="TMQ55910.1"/>
    <property type="molecule type" value="Genomic_DNA"/>
</dbReference>
<dbReference type="PANTHER" id="PTHR36304">
    <property type="entry name" value="DOMAIN GTPASE-ACTIVATING PROTEIN, PUTATIVE-RELATED-RELATED"/>
    <property type="match status" value="1"/>
</dbReference>
<organism evidence="3 6">
    <name type="scientific">Eiseniibacteriota bacterium</name>
    <dbReference type="NCBI Taxonomy" id="2212470"/>
    <lineage>
        <taxon>Bacteria</taxon>
        <taxon>Candidatus Eiseniibacteriota</taxon>
    </lineage>
</organism>
<evidence type="ECO:0000259" key="2">
    <source>
        <dbReference type="Pfam" id="PF14332"/>
    </source>
</evidence>
<feature type="region of interest" description="Disordered" evidence="1">
    <location>
        <begin position="199"/>
        <end position="243"/>
    </location>
</feature>
<proteinExistence type="predicted"/>
<sequence length="243" mass="26639">MALVGSLRDLSLPELLAIIANGEKSGVITIRSDAATAQIHLNRGKIVQATDTLRDERFGEIMMKLGKISQDTLSTALEAQETAGGSRRLGAILVDMGAITGADQDGAVLYQTCEALYDLCTWQVGYFQFDAQETPDHTGIAIQVDTLLEEVDRRAQAGERHRMESIRNAPESPLRSRRELTPDKLELIRLSRSLHLRTEEFTPLTDEDAPAPATRPGRDAPREEDPVFDVKDLEAGTGEGESL</sequence>
<dbReference type="InterPro" id="IPR025497">
    <property type="entry name" value="PatA-like_N"/>
</dbReference>
<dbReference type="EMBL" id="VBOX01000018">
    <property type="protein sequence ID" value="TMQ65553.1"/>
    <property type="molecule type" value="Genomic_DNA"/>
</dbReference>
<gene>
    <name evidence="3" type="ORF">E6K74_01900</name>
    <name evidence="4" type="ORF">E6K77_02675</name>
</gene>
<evidence type="ECO:0000313" key="6">
    <source>
        <dbReference type="Proteomes" id="UP000319829"/>
    </source>
</evidence>
<name>A0A538SWY0_UNCEI</name>
<dbReference type="InterPro" id="IPR037257">
    <property type="entry name" value="T2SS_E_N_sf"/>
</dbReference>
<dbReference type="Pfam" id="PF14332">
    <property type="entry name" value="DUF4388"/>
    <property type="match status" value="1"/>
</dbReference>
<dbReference type="Proteomes" id="UP000319829">
    <property type="component" value="Unassembled WGS sequence"/>
</dbReference>
<evidence type="ECO:0000256" key="1">
    <source>
        <dbReference type="SAM" id="MobiDB-lite"/>
    </source>
</evidence>
<dbReference type="AlphaFoldDB" id="A0A538SWY0"/>
<feature type="compositionally biased region" description="Basic and acidic residues" evidence="1">
    <location>
        <begin position="155"/>
        <end position="165"/>
    </location>
</feature>